<evidence type="ECO:0000256" key="6">
    <source>
        <dbReference type="SAM" id="MobiDB-lite"/>
    </source>
</evidence>
<proteinExistence type="inferred from homology"/>
<feature type="active site" description="Proton donor/acceptor" evidence="5">
    <location>
        <position position="154"/>
    </location>
</feature>
<evidence type="ECO:0000256" key="2">
    <source>
        <dbReference type="ARBA" id="ARBA00022801"/>
    </source>
</evidence>
<dbReference type="EC" id="3.1.4.-" evidence="5"/>
<keyword evidence="7" id="KW-0269">Exonuclease</keyword>
<feature type="region of interest" description="Disordered" evidence="6">
    <location>
        <begin position="1"/>
        <end position="60"/>
    </location>
</feature>
<comment type="function">
    <text evidence="5">Phosphodiesterase responsible for the U6 snRNA 3' end processing. Acts as an exoribonuclease (RNase) responsible for trimming the poly(U) tract of the last nucleotides in the pre-U6 snRNA molecule, leading to the formation of mature U6 snRNA.</text>
</comment>
<evidence type="ECO:0000256" key="3">
    <source>
        <dbReference type="ARBA" id="ARBA00023239"/>
    </source>
</evidence>
<feature type="active site" description="Proton donor/acceptor" evidence="5">
    <location>
        <position position="257"/>
    </location>
</feature>
<dbReference type="Pfam" id="PF09749">
    <property type="entry name" value="HVSL"/>
    <property type="match status" value="1"/>
</dbReference>
<gene>
    <name evidence="5 7" type="primary">USB1</name>
    <name evidence="7" type="ORF">TWF694_008535</name>
</gene>
<comment type="subcellular location">
    <subcellularLocation>
        <location evidence="5">Nucleus</location>
    </subcellularLocation>
</comment>
<keyword evidence="4 5" id="KW-0539">Nucleus</keyword>
<evidence type="ECO:0000313" key="7">
    <source>
        <dbReference type="EMBL" id="KAK6541164.1"/>
    </source>
</evidence>
<dbReference type="PANTHER" id="PTHR13522">
    <property type="entry name" value="U6 SNRNA PHOSPHODIESTERASE 1"/>
    <property type="match status" value="1"/>
</dbReference>
<organism evidence="7 8">
    <name type="scientific">Orbilia ellipsospora</name>
    <dbReference type="NCBI Taxonomy" id="2528407"/>
    <lineage>
        <taxon>Eukaryota</taxon>
        <taxon>Fungi</taxon>
        <taxon>Dikarya</taxon>
        <taxon>Ascomycota</taxon>
        <taxon>Pezizomycotina</taxon>
        <taxon>Orbiliomycetes</taxon>
        <taxon>Orbiliales</taxon>
        <taxon>Orbiliaceae</taxon>
        <taxon>Orbilia</taxon>
    </lineage>
</organism>
<dbReference type="AlphaFoldDB" id="A0AAV9XGD4"/>
<keyword evidence="1 5" id="KW-0540">Nuclease</keyword>
<dbReference type="Proteomes" id="UP001365542">
    <property type="component" value="Unassembled WGS sequence"/>
</dbReference>
<dbReference type="GO" id="GO:1990838">
    <property type="term" value="F:poly(U)-specific exoribonuclease activity, producing 3' uridine cyclic phosphate ends"/>
    <property type="evidence" value="ECO:0007669"/>
    <property type="project" value="UniProtKB-UniRule"/>
</dbReference>
<comment type="similarity">
    <text evidence="5">Belongs to the 2H phosphoesterase superfamily. USB1 family.</text>
</comment>
<dbReference type="EMBL" id="JAVHJO010000004">
    <property type="protein sequence ID" value="KAK6541164.1"/>
    <property type="molecule type" value="Genomic_DNA"/>
</dbReference>
<dbReference type="GO" id="GO:0016829">
    <property type="term" value="F:lyase activity"/>
    <property type="evidence" value="ECO:0007669"/>
    <property type="project" value="UniProtKB-KW"/>
</dbReference>
<evidence type="ECO:0000256" key="1">
    <source>
        <dbReference type="ARBA" id="ARBA00022722"/>
    </source>
</evidence>
<dbReference type="HAMAP" id="MF_03040">
    <property type="entry name" value="USB1"/>
    <property type="match status" value="1"/>
</dbReference>
<dbReference type="GO" id="GO:0034477">
    <property type="term" value="P:U6 snRNA 3'-end processing"/>
    <property type="evidence" value="ECO:0007669"/>
    <property type="project" value="UniProtKB-UniRule"/>
</dbReference>
<accession>A0AAV9XGD4</accession>
<keyword evidence="2 5" id="KW-0378">Hydrolase</keyword>
<evidence type="ECO:0000256" key="4">
    <source>
        <dbReference type="ARBA" id="ARBA00023242"/>
    </source>
</evidence>
<reference evidence="7 8" key="1">
    <citation type="submission" date="2019-10" db="EMBL/GenBank/DDBJ databases">
        <authorList>
            <person name="Palmer J.M."/>
        </authorList>
    </citation>
    <scope>NUCLEOTIDE SEQUENCE [LARGE SCALE GENOMIC DNA]</scope>
    <source>
        <strain evidence="7 8">TWF694</strain>
    </source>
</reference>
<dbReference type="GO" id="GO:0005634">
    <property type="term" value="C:nucleus"/>
    <property type="evidence" value="ECO:0007669"/>
    <property type="project" value="UniProtKB-SubCell"/>
</dbReference>
<protein>
    <recommendedName>
        <fullName evidence="5">U6 snRNA phosphodiesterase</fullName>
        <ecNumber evidence="5">3.1.4.-</ecNumber>
    </recommendedName>
</protein>
<name>A0AAV9XGD4_9PEZI</name>
<dbReference type="InterPro" id="IPR027521">
    <property type="entry name" value="Usb1"/>
</dbReference>
<keyword evidence="8" id="KW-1185">Reference proteome</keyword>
<sequence length="314" mass="35635">MATQSHQRKPSLGLVDYSDSDDDQASSASRDVKEELPSPSITQTQAPNSGSSSSLPPLPSKFHDLYATAPRLTKEDDPSAHGGRQRAIPHVEGNWPTHIYFEWHLNAIEITRCESLLDAARGVITKYEQFHKDEGAFKLESFLYSDLKTQLPLHISMSRPIVLRTEERDGFMMSLERGVERTAVNPFEVQFTSLEWVPNQDRSRWFWVMRASSPVQSHQRQQSLALLLATCNQVVRRHKQSELYLKDRRGNVRDGFHVSLGWSLTEPTKELSEDILTAVASIQSELAELKMKCDTLKVKIGNAVNTISLEREYT</sequence>
<dbReference type="Gene3D" id="3.90.1140.10">
    <property type="entry name" value="Cyclic phosphodiesterase"/>
    <property type="match status" value="1"/>
</dbReference>
<comment type="caution">
    <text evidence="7">The sequence shown here is derived from an EMBL/GenBank/DDBJ whole genome shotgun (WGS) entry which is preliminary data.</text>
</comment>
<keyword evidence="3" id="KW-0456">Lyase</keyword>
<dbReference type="PANTHER" id="PTHR13522:SF3">
    <property type="entry name" value="U6 SNRNA PHOSPHODIESTERASE 1"/>
    <property type="match status" value="1"/>
</dbReference>
<evidence type="ECO:0000256" key="5">
    <source>
        <dbReference type="HAMAP-Rule" id="MF_03040"/>
    </source>
</evidence>
<evidence type="ECO:0000313" key="8">
    <source>
        <dbReference type="Proteomes" id="UP001365542"/>
    </source>
</evidence>